<comment type="function">
    <text evidence="4">Catalyzes the complicated ring closure reaction between the two acyclic compounds 1-deoxy-D-xylulose-5-phosphate (DXP) and 3-amino-2-oxopropyl phosphate (1-amino-acetone-3-phosphate or AAP) to form pyridoxine 5'-phosphate (PNP) and inorganic phosphate.</text>
</comment>
<name>A0A0K1PDP4_9BACT</name>
<dbReference type="STRING" id="1391653.AKJ08_2014"/>
<dbReference type="EC" id="2.6.99.2" evidence="4 5"/>
<proteinExistence type="inferred from homology"/>
<feature type="binding site" evidence="4">
    <location>
        <position position="11"/>
    </location>
    <ligand>
        <name>3-amino-2-oxopropyl phosphate</name>
        <dbReference type="ChEBI" id="CHEBI:57279"/>
    </ligand>
</feature>
<dbReference type="InterPro" id="IPR004569">
    <property type="entry name" value="PyrdxlP_synth_PdxJ"/>
</dbReference>
<dbReference type="NCBIfam" id="NF003623">
    <property type="entry name" value="PRK05265.1-1"/>
    <property type="match status" value="1"/>
</dbReference>
<dbReference type="AlphaFoldDB" id="A0A0K1PDP4"/>
<dbReference type="RefSeq" id="WP_050725913.1">
    <property type="nucleotide sequence ID" value="NZ_CP012332.1"/>
</dbReference>
<evidence type="ECO:0000256" key="5">
    <source>
        <dbReference type="NCBIfam" id="TIGR00559"/>
    </source>
</evidence>
<feature type="active site" description="Proton donor" evidence="4">
    <location>
        <position position="195"/>
    </location>
</feature>
<dbReference type="Pfam" id="PF03740">
    <property type="entry name" value="PdxJ"/>
    <property type="match status" value="1"/>
</dbReference>
<comment type="subcellular location">
    <subcellularLocation>
        <location evidence="4">Cytoplasm</location>
    </subcellularLocation>
</comment>
<evidence type="ECO:0000256" key="3">
    <source>
        <dbReference type="ARBA" id="ARBA00023096"/>
    </source>
</evidence>
<comment type="catalytic activity">
    <reaction evidence="4">
        <text>3-amino-2-oxopropyl phosphate + 1-deoxy-D-xylulose 5-phosphate = pyridoxine 5'-phosphate + phosphate + 2 H2O + H(+)</text>
        <dbReference type="Rhea" id="RHEA:15265"/>
        <dbReference type="ChEBI" id="CHEBI:15377"/>
        <dbReference type="ChEBI" id="CHEBI:15378"/>
        <dbReference type="ChEBI" id="CHEBI:43474"/>
        <dbReference type="ChEBI" id="CHEBI:57279"/>
        <dbReference type="ChEBI" id="CHEBI:57792"/>
        <dbReference type="ChEBI" id="CHEBI:58589"/>
        <dbReference type="EC" id="2.6.99.2"/>
    </reaction>
</comment>
<feature type="binding site" evidence="4">
    <location>
        <position position="54"/>
    </location>
    <ligand>
        <name>1-deoxy-D-xylulose 5-phosphate</name>
        <dbReference type="ChEBI" id="CHEBI:57792"/>
    </ligand>
</feature>
<sequence length="245" mass="26622">MPLPTCRLGVNVDHVATLRQARRATYPDPVTAASLCELAGADQITIHLREDRRHIQDRDLRLMRETVQSRLNLEMAATREMLSIAVAIRPDTVTLVPEKRAELTTEGGLDAAGNMDSLRPAVRELRDAGIEVSLFLDPEVAQLEAARSLGAQRVEIHTGTYCESAVDSARAKELARVVEAARHAAQLDLGVAAGHGLNYFNVEPIAAIPEIDELNIGHAIVARAVLVGMERAVHEMVALIARARA</sequence>
<feature type="binding site" evidence="4">
    <location>
        <position position="22"/>
    </location>
    <ligand>
        <name>3-amino-2-oxopropyl phosphate</name>
        <dbReference type="ChEBI" id="CHEBI:57279"/>
    </ligand>
</feature>
<dbReference type="Proteomes" id="UP000055590">
    <property type="component" value="Chromosome"/>
</dbReference>
<feature type="binding site" evidence="4">
    <location>
        <begin position="13"/>
        <end position="14"/>
    </location>
    <ligand>
        <name>1-deoxy-D-xylulose 5-phosphate</name>
        <dbReference type="ChEBI" id="CHEBI:57792"/>
    </ligand>
</feature>
<feature type="active site" description="Proton acceptor" evidence="4">
    <location>
        <position position="47"/>
    </location>
</feature>
<evidence type="ECO:0000313" key="7">
    <source>
        <dbReference type="Proteomes" id="UP000055590"/>
    </source>
</evidence>
<evidence type="ECO:0000256" key="1">
    <source>
        <dbReference type="ARBA" id="ARBA00022490"/>
    </source>
</evidence>
<protein>
    <recommendedName>
        <fullName evidence="4 5">Pyridoxine 5'-phosphate synthase</fullName>
        <shortName evidence="4">PNP synthase</shortName>
        <ecNumber evidence="4 5">2.6.99.2</ecNumber>
    </recommendedName>
</protein>
<feature type="active site" description="Proton acceptor" evidence="4">
    <location>
        <position position="74"/>
    </location>
</feature>
<dbReference type="NCBIfam" id="NF003625">
    <property type="entry name" value="PRK05265.1-3"/>
    <property type="match status" value="1"/>
</dbReference>
<dbReference type="NCBIfam" id="TIGR00559">
    <property type="entry name" value="pdxJ"/>
    <property type="match status" value="1"/>
</dbReference>
<dbReference type="NCBIfam" id="NF003627">
    <property type="entry name" value="PRK05265.1-5"/>
    <property type="match status" value="1"/>
</dbReference>
<keyword evidence="1 4" id="KW-0963">Cytoplasm</keyword>
<keyword evidence="2 4" id="KW-0808">Transferase</keyword>
<evidence type="ECO:0000313" key="6">
    <source>
        <dbReference type="EMBL" id="AKU91627.1"/>
    </source>
</evidence>
<organism evidence="6 7">
    <name type="scientific">Vulgatibacter incomptus</name>
    <dbReference type="NCBI Taxonomy" id="1391653"/>
    <lineage>
        <taxon>Bacteria</taxon>
        <taxon>Pseudomonadati</taxon>
        <taxon>Myxococcota</taxon>
        <taxon>Myxococcia</taxon>
        <taxon>Myxococcales</taxon>
        <taxon>Cystobacterineae</taxon>
        <taxon>Vulgatibacteraceae</taxon>
        <taxon>Vulgatibacter</taxon>
    </lineage>
</organism>
<feature type="binding site" evidence="4">
    <location>
        <position position="49"/>
    </location>
    <ligand>
        <name>1-deoxy-D-xylulose 5-phosphate</name>
        <dbReference type="ChEBI" id="CHEBI:57792"/>
    </ligand>
</feature>
<dbReference type="GO" id="GO:0033856">
    <property type="term" value="F:pyridoxine 5'-phosphate synthase activity"/>
    <property type="evidence" value="ECO:0007669"/>
    <property type="project" value="UniProtKB-UniRule"/>
</dbReference>
<evidence type="ECO:0000256" key="2">
    <source>
        <dbReference type="ARBA" id="ARBA00022679"/>
    </source>
</evidence>
<feature type="site" description="Transition state stabilizer" evidence="4">
    <location>
        <position position="155"/>
    </location>
</feature>
<dbReference type="HAMAP" id="MF_00279">
    <property type="entry name" value="PdxJ"/>
    <property type="match status" value="1"/>
</dbReference>
<comment type="similarity">
    <text evidence="4">Belongs to the PNP synthase family.</text>
</comment>
<dbReference type="PANTHER" id="PTHR30456">
    <property type="entry name" value="PYRIDOXINE 5'-PHOSPHATE SYNTHASE"/>
    <property type="match status" value="1"/>
</dbReference>
<dbReference type="InterPro" id="IPR013785">
    <property type="entry name" value="Aldolase_TIM"/>
</dbReference>
<gene>
    <name evidence="4" type="primary">pdxJ</name>
    <name evidence="6" type="ORF">AKJ08_2014</name>
</gene>
<comment type="subunit">
    <text evidence="4">Homooctamer; tetramer of dimers.</text>
</comment>
<dbReference type="UniPathway" id="UPA00244">
    <property type="reaction ID" value="UER00313"/>
</dbReference>
<dbReference type="KEGG" id="vin:AKJ08_2014"/>
<evidence type="ECO:0000256" key="4">
    <source>
        <dbReference type="HAMAP-Rule" id="MF_00279"/>
    </source>
</evidence>
<accession>A0A0K1PDP4</accession>
<keyword evidence="7" id="KW-1185">Reference proteome</keyword>
<feature type="binding site" evidence="4">
    <location>
        <position position="104"/>
    </location>
    <ligand>
        <name>1-deoxy-D-xylulose 5-phosphate</name>
        <dbReference type="ChEBI" id="CHEBI:57792"/>
    </ligand>
</feature>
<reference evidence="6 7" key="1">
    <citation type="submission" date="2015-08" db="EMBL/GenBank/DDBJ databases">
        <authorList>
            <person name="Babu N.S."/>
            <person name="Beckwith C.J."/>
            <person name="Beseler K.G."/>
            <person name="Brison A."/>
            <person name="Carone J.V."/>
            <person name="Caskin T.P."/>
            <person name="Diamond M."/>
            <person name="Durham M.E."/>
            <person name="Foxe J.M."/>
            <person name="Go M."/>
            <person name="Henderson B.A."/>
            <person name="Jones I.B."/>
            <person name="McGettigan J.A."/>
            <person name="Micheletti S.J."/>
            <person name="Nasrallah M.E."/>
            <person name="Ortiz D."/>
            <person name="Piller C.R."/>
            <person name="Privatt S.R."/>
            <person name="Schneider S.L."/>
            <person name="Sharp S."/>
            <person name="Smith T.C."/>
            <person name="Stanton J.D."/>
            <person name="Ullery H.E."/>
            <person name="Wilson R.J."/>
            <person name="Serrano M.G."/>
            <person name="Buck G."/>
            <person name="Lee V."/>
            <person name="Wang Y."/>
            <person name="Carvalho R."/>
            <person name="Voegtly L."/>
            <person name="Shi R."/>
            <person name="Duckworth R."/>
            <person name="Johnson A."/>
            <person name="Loviza R."/>
            <person name="Walstead R."/>
            <person name="Shah Z."/>
            <person name="Kiflezghi M."/>
            <person name="Wade K."/>
            <person name="Ball S.L."/>
            <person name="Bradley K.W."/>
            <person name="Asai D.J."/>
            <person name="Bowman C.A."/>
            <person name="Russell D.A."/>
            <person name="Pope W.H."/>
            <person name="Jacobs-Sera D."/>
            <person name="Hendrix R.W."/>
            <person name="Hatfull G.F."/>
        </authorList>
    </citation>
    <scope>NUCLEOTIDE SEQUENCE [LARGE SCALE GENOMIC DNA]</scope>
    <source>
        <strain evidence="6 7">DSM 27710</strain>
    </source>
</reference>
<dbReference type="Gene3D" id="3.20.20.70">
    <property type="entry name" value="Aldolase class I"/>
    <property type="match status" value="1"/>
</dbReference>
<dbReference type="OrthoDB" id="9806590at2"/>
<dbReference type="PATRIC" id="fig|1391653.3.peg.2105"/>
<keyword evidence="3 4" id="KW-0664">Pyridoxine biosynthesis</keyword>
<dbReference type="PANTHER" id="PTHR30456:SF0">
    <property type="entry name" value="PYRIDOXINE 5'-PHOSPHATE SYNTHASE"/>
    <property type="match status" value="1"/>
</dbReference>
<feature type="binding site" evidence="4">
    <location>
        <position position="196"/>
    </location>
    <ligand>
        <name>3-amino-2-oxopropyl phosphate</name>
        <dbReference type="ChEBI" id="CHEBI:57279"/>
    </ligand>
</feature>
<dbReference type="CDD" id="cd00003">
    <property type="entry name" value="PNPsynthase"/>
    <property type="match status" value="1"/>
</dbReference>
<dbReference type="GO" id="GO:0008615">
    <property type="term" value="P:pyridoxine biosynthetic process"/>
    <property type="evidence" value="ECO:0007669"/>
    <property type="project" value="UniProtKB-UniRule"/>
</dbReference>
<feature type="binding site" evidence="4">
    <location>
        <begin position="217"/>
        <end position="218"/>
    </location>
    <ligand>
        <name>3-amino-2-oxopropyl phosphate</name>
        <dbReference type="ChEBI" id="CHEBI:57279"/>
    </ligand>
</feature>
<dbReference type="GO" id="GO:0005829">
    <property type="term" value="C:cytosol"/>
    <property type="evidence" value="ECO:0007669"/>
    <property type="project" value="TreeGrafter"/>
</dbReference>
<dbReference type="EMBL" id="CP012332">
    <property type="protein sequence ID" value="AKU91627.1"/>
    <property type="molecule type" value="Genomic_DNA"/>
</dbReference>
<comment type="pathway">
    <text evidence="4">Cofactor biosynthesis; pyridoxine 5'-phosphate biosynthesis; pyridoxine 5'-phosphate from D-erythrose 4-phosphate: step 5/5.</text>
</comment>
<dbReference type="SUPFAM" id="SSF63892">
    <property type="entry name" value="Pyridoxine 5'-phosphate synthase"/>
    <property type="match status" value="1"/>
</dbReference>
<dbReference type="InterPro" id="IPR036130">
    <property type="entry name" value="Pyridoxine-5'_phos_synth"/>
</dbReference>